<evidence type="ECO:0000256" key="8">
    <source>
        <dbReference type="ARBA" id="ARBA00022827"/>
    </source>
</evidence>
<feature type="active site" description="Proton donor" evidence="16">
    <location>
        <position position="202"/>
    </location>
</feature>
<evidence type="ECO:0000256" key="16">
    <source>
        <dbReference type="HAMAP-Rule" id="MF_00037"/>
    </source>
</evidence>
<dbReference type="InterPro" id="IPR003170">
    <property type="entry name" value="MurB"/>
</dbReference>
<evidence type="ECO:0000256" key="2">
    <source>
        <dbReference type="ARBA" id="ARBA00003921"/>
    </source>
</evidence>
<keyword evidence="11 16" id="KW-0573">Peptidoglycan synthesis</keyword>
<dbReference type="InterPro" id="IPR016169">
    <property type="entry name" value="FAD-bd_PCMH_sub2"/>
</dbReference>
<evidence type="ECO:0000256" key="7">
    <source>
        <dbReference type="ARBA" id="ARBA00022630"/>
    </source>
</evidence>
<comment type="function">
    <text evidence="2 16">Cell wall formation.</text>
</comment>
<dbReference type="GO" id="GO:0009252">
    <property type="term" value="P:peptidoglycan biosynthetic process"/>
    <property type="evidence" value="ECO:0007669"/>
    <property type="project" value="UniProtKB-UniRule"/>
</dbReference>
<dbReference type="PROSITE" id="PS51387">
    <property type="entry name" value="FAD_PCMH"/>
    <property type="match status" value="1"/>
</dbReference>
<dbReference type="InterPro" id="IPR036635">
    <property type="entry name" value="MurB_C_sf"/>
</dbReference>
<evidence type="ECO:0000256" key="4">
    <source>
        <dbReference type="ARBA" id="ARBA00004752"/>
    </source>
</evidence>
<sequence length="283" mass="29444">MAKHTTMRVGGPADVLFLPDSIEEVAKALAWAGELGVPALLMGNGSNLIVRDGGVRGLVISLGERFSRIRVQGEELTAQAGASLKRVAAAAQEAGLSGLEFAAGIPGTLGGGVAMNAGAYGGQVSDVLVDAQVLLDGEAATLTRAEMEMGYRSTVPLKRGLPVLSARFRLTRDDPEAIAERARRFNALRREKQPLSFPSAGSVFKRPVGQFAGALIEAAGLKGLTVGGAQVSEKHAGFIINLGGATATDVLKLIAEVQRRVQAHAGVWLETEVRIVGTDEAGQ</sequence>
<keyword evidence="8 16" id="KW-0274">FAD</keyword>
<accession>A0A9D0ZNC8</accession>
<dbReference type="GO" id="GO:0008360">
    <property type="term" value="P:regulation of cell shape"/>
    <property type="evidence" value="ECO:0007669"/>
    <property type="project" value="UniProtKB-KW"/>
</dbReference>
<dbReference type="PANTHER" id="PTHR21071">
    <property type="entry name" value="UDP-N-ACETYLENOLPYRUVOYLGLUCOSAMINE REDUCTASE"/>
    <property type="match status" value="1"/>
</dbReference>
<evidence type="ECO:0000313" key="19">
    <source>
        <dbReference type="Proteomes" id="UP000824260"/>
    </source>
</evidence>
<dbReference type="EMBL" id="DVFZ01000105">
    <property type="protein sequence ID" value="HIQ83685.1"/>
    <property type="molecule type" value="Genomic_DNA"/>
</dbReference>
<evidence type="ECO:0000313" key="18">
    <source>
        <dbReference type="EMBL" id="HIQ83685.1"/>
    </source>
</evidence>
<dbReference type="PANTHER" id="PTHR21071:SF4">
    <property type="entry name" value="UDP-N-ACETYLENOLPYRUVOYLGLUCOSAMINE REDUCTASE"/>
    <property type="match status" value="1"/>
</dbReference>
<name>A0A9D0ZNC8_9FIRM</name>
<comment type="caution">
    <text evidence="18">The sequence shown here is derived from an EMBL/GenBank/DDBJ whole genome shotgun (WGS) entry which is preliminary data.</text>
</comment>
<comment type="catalytic activity">
    <reaction evidence="15 16">
        <text>UDP-N-acetyl-alpha-D-muramate + NADP(+) = UDP-N-acetyl-3-O-(1-carboxyvinyl)-alpha-D-glucosamine + NADPH + H(+)</text>
        <dbReference type="Rhea" id="RHEA:12248"/>
        <dbReference type="ChEBI" id="CHEBI:15378"/>
        <dbReference type="ChEBI" id="CHEBI:57783"/>
        <dbReference type="ChEBI" id="CHEBI:58349"/>
        <dbReference type="ChEBI" id="CHEBI:68483"/>
        <dbReference type="ChEBI" id="CHEBI:70757"/>
        <dbReference type="EC" id="1.3.1.98"/>
    </reaction>
</comment>
<reference evidence="18" key="2">
    <citation type="journal article" date="2021" name="PeerJ">
        <title>Extensive microbial diversity within the chicken gut microbiome revealed by metagenomics and culture.</title>
        <authorList>
            <person name="Gilroy R."/>
            <person name="Ravi A."/>
            <person name="Getino M."/>
            <person name="Pursley I."/>
            <person name="Horton D.L."/>
            <person name="Alikhan N.F."/>
            <person name="Baker D."/>
            <person name="Gharbi K."/>
            <person name="Hall N."/>
            <person name="Watson M."/>
            <person name="Adriaenssens E.M."/>
            <person name="Foster-Nyarko E."/>
            <person name="Jarju S."/>
            <person name="Secka A."/>
            <person name="Antonio M."/>
            <person name="Oren A."/>
            <person name="Chaudhuri R.R."/>
            <person name="La Ragione R."/>
            <person name="Hildebrand F."/>
            <person name="Pallen M.J."/>
        </authorList>
    </citation>
    <scope>NUCLEOTIDE SEQUENCE</scope>
    <source>
        <strain evidence="18">ChiSjej6B24-2974</strain>
    </source>
</reference>
<keyword evidence="12 16" id="KW-0560">Oxidoreductase</keyword>
<evidence type="ECO:0000256" key="11">
    <source>
        <dbReference type="ARBA" id="ARBA00022984"/>
    </source>
</evidence>
<dbReference type="GO" id="GO:0051301">
    <property type="term" value="P:cell division"/>
    <property type="evidence" value="ECO:0007669"/>
    <property type="project" value="UniProtKB-KW"/>
</dbReference>
<keyword evidence="7 16" id="KW-0285">Flavoprotein</keyword>
<keyword evidence="6 16" id="KW-0132">Cell division</keyword>
<dbReference type="InterPro" id="IPR006094">
    <property type="entry name" value="Oxid_FAD_bind_N"/>
</dbReference>
<dbReference type="InterPro" id="IPR016166">
    <property type="entry name" value="FAD-bd_PCMH"/>
</dbReference>
<keyword evidence="13 16" id="KW-0131">Cell cycle</keyword>
<dbReference type="Gene3D" id="3.90.78.10">
    <property type="entry name" value="UDP-N-acetylenolpyruvoylglucosamine reductase, C-terminal domain"/>
    <property type="match status" value="1"/>
</dbReference>
<dbReference type="Gene3D" id="3.30.43.10">
    <property type="entry name" value="Uridine Diphospho-n-acetylenolpyruvylglucosamine Reductase, domain 2"/>
    <property type="match status" value="1"/>
</dbReference>
<dbReference type="AlphaFoldDB" id="A0A9D0ZNC8"/>
<evidence type="ECO:0000256" key="10">
    <source>
        <dbReference type="ARBA" id="ARBA00022960"/>
    </source>
</evidence>
<comment type="similarity">
    <text evidence="16">Belongs to the MurB family.</text>
</comment>
<dbReference type="InterPro" id="IPR036318">
    <property type="entry name" value="FAD-bd_PCMH-like_sf"/>
</dbReference>
<dbReference type="SUPFAM" id="SSF56176">
    <property type="entry name" value="FAD-binding/transporter-associated domain-like"/>
    <property type="match status" value="1"/>
</dbReference>
<dbReference type="Pfam" id="PF01565">
    <property type="entry name" value="FAD_binding_4"/>
    <property type="match status" value="1"/>
</dbReference>
<feature type="active site" evidence="16">
    <location>
        <position position="152"/>
    </location>
</feature>
<evidence type="ECO:0000256" key="14">
    <source>
        <dbReference type="ARBA" id="ARBA00023316"/>
    </source>
</evidence>
<gene>
    <name evidence="16 18" type="primary">murB</name>
    <name evidence="18" type="ORF">IAA52_11355</name>
</gene>
<reference evidence="18" key="1">
    <citation type="submission" date="2020-10" db="EMBL/GenBank/DDBJ databases">
        <authorList>
            <person name="Gilroy R."/>
        </authorList>
    </citation>
    <scope>NUCLEOTIDE SEQUENCE</scope>
    <source>
        <strain evidence="18">ChiSjej6B24-2974</strain>
    </source>
</reference>
<organism evidence="18 19">
    <name type="scientific">Candidatus Pullichristensenella stercorigallinarum</name>
    <dbReference type="NCBI Taxonomy" id="2840909"/>
    <lineage>
        <taxon>Bacteria</taxon>
        <taxon>Bacillati</taxon>
        <taxon>Bacillota</taxon>
        <taxon>Clostridia</taxon>
        <taxon>Candidatus Pullichristensenella</taxon>
    </lineage>
</organism>
<dbReference type="SUPFAM" id="SSF56194">
    <property type="entry name" value="Uridine diphospho-N-Acetylenolpyruvylglucosamine reductase, MurB, C-terminal domain"/>
    <property type="match status" value="1"/>
</dbReference>
<keyword evidence="14 16" id="KW-0961">Cell wall biogenesis/degradation</keyword>
<keyword evidence="10 16" id="KW-0133">Cell shape</keyword>
<feature type="domain" description="FAD-binding PCMH-type" evidence="17">
    <location>
        <begin position="8"/>
        <end position="173"/>
    </location>
</feature>
<evidence type="ECO:0000256" key="1">
    <source>
        <dbReference type="ARBA" id="ARBA00001974"/>
    </source>
</evidence>
<dbReference type="GO" id="GO:0005829">
    <property type="term" value="C:cytosol"/>
    <property type="evidence" value="ECO:0007669"/>
    <property type="project" value="TreeGrafter"/>
</dbReference>
<evidence type="ECO:0000256" key="6">
    <source>
        <dbReference type="ARBA" id="ARBA00022618"/>
    </source>
</evidence>
<evidence type="ECO:0000256" key="12">
    <source>
        <dbReference type="ARBA" id="ARBA00023002"/>
    </source>
</evidence>
<dbReference type="GO" id="GO:0008762">
    <property type="term" value="F:UDP-N-acetylmuramate dehydrogenase activity"/>
    <property type="evidence" value="ECO:0007669"/>
    <property type="project" value="UniProtKB-UniRule"/>
</dbReference>
<dbReference type="HAMAP" id="MF_00037">
    <property type="entry name" value="MurB"/>
    <property type="match status" value="1"/>
</dbReference>
<keyword evidence="9 16" id="KW-0521">NADP</keyword>
<proteinExistence type="inferred from homology"/>
<protein>
    <recommendedName>
        <fullName evidence="16">UDP-N-acetylenolpyruvoylglucosamine reductase</fullName>
        <ecNumber evidence="16">1.3.1.98</ecNumber>
    </recommendedName>
    <alternativeName>
        <fullName evidence="16">UDP-N-acetylmuramate dehydrogenase</fullName>
    </alternativeName>
</protein>
<dbReference type="EC" id="1.3.1.98" evidence="16"/>
<evidence type="ECO:0000256" key="9">
    <source>
        <dbReference type="ARBA" id="ARBA00022857"/>
    </source>
</evidence>
<dbReference type="GO" id="GO:0071555">
    <property type="term" value="P:cell wall organization"/>
    <property type="evidence" value="ECO:0007669"/>
    <property type="project" value="UniProtKB-KW"/>
</dbReference>
<dbReference type="InterPro" id="IPR016167">
    <property type="entry name" value="FAD-bd_PCMH_sub1"/>
</dbReference>
<evidence type="ECO:0000256" key="13">
    <source>
        <dbReference type="ARBA" id="ARBA00023306"/>
    </source>
</evidence>
<dbReference type="Gene3D" id="3.30.465.10">
    <property type="match status" value="1"/>
</dbReference>
<dbReference type="NCBIfam" id="TIGR00179">
    <property type="entry name" value="murB"/>
    <property type="match status" value="1"/>
</dbReference>
<dbReference type="Proteomes" id="UP000824260">
    <property type="component" value="Unassembled WGS sequence"/>
</dbReference>
<dbReference type="NCBIfam" id="NF010480">
    <property type="entry name" value="PRK13905.1"/>
    <property type="match status" value="1"/>
</dbReference>
<dbReference type="InterPro" id="IPR011601">
    <property type="entry name" value="MurB_C"/>
</dbReference>
<evidence type="ECO:0000256" key="15">
    <source>
        <dbReference type="ARBA" id="ARBA00048914"/>
    </source>
</evidence>
<comment type="cofactor">
    <cofactor evidence="1 16">
        <name>FAD</name>
        <dbReference type="ChEBI" id="CHEBI:57692"/>
    </cofactor>
</comment>
<feature type="active site" evidence="16">
    <location>
        <position position="272"/>
    </location>
</feature>
<dbReference type="Pfam" id="PF02873">
    <property type="entry name" value="MurB_C"/>
    <property type="match status" value="1"/>
</dbReference>
<dbReference type="GO" id="GO:0071949">
    <property type="term" value="F:FAD binding"/>
    <property type="evidence" value="ECO:0007669"/>
    <property type="project" value="InterPro"/>
</dbReference>
<comment type="pathway">
    <text evidence="4 16">Cell wall biogenesis; peptidoglycan biosynthesis.</text>
</comment>
<keyword evidence="5 16" id="KW-0963">Cytoplasm</keyword>
<evidence type="ECO:0000256" key="5">
    <source>
        <dbReference type="ARBA" id="ARBA00022490"/>
    </source>
</evidence>
<evidence type="ECO:0000256" key="3">
    <source>
        <dbReference type="ARBA" id="ARBA00004496"/>
    </source>
</evidence>
<comment type="subcellular location">
    <subcellularLocation>
        <location evidence="3 16">Cytoplasm</location>
    </subcellularLocation>
</comment>
<evidence type="ECO:0000259" key="17">
    <source>
        <dbReference type="PROSITE" id="PS51387"/>
    </source>
</evidence>